<keyword evidence="4" id="KW-1185">Reference proteome</keyword>
<evidence type="ECO:0000259" key="2">
    <source>
        <dbReference type="PROSITE" id="PS51644"/>
    </source>
</evidence>
<dbReference type="Pfam" id="PF01936">
    <property type="entry name" value="NYN"/>
    <property type="match status" value="1"/>
</dbReference>
<reference evidence="3 4" key="1">
    <citation type="journal article" date="2019" name="Int. J. Syst. Evol. Microbiol.">
        <title>The Global Catalogue of Microorganisms (GCM) 10K type strain sequencing project: providing services to taxonomists for standard genome sequencing and annotation.</title>
        <authorList>
            <consortium name="The Broad Institute Genomics Platform"/>
            <consortium name="The Broad Institute Genome Sequencing Center for Infectious Disease"/>
            <person name="Wu L."/>
            <person name="Ma J."/>
        </authorList>
    </citation>
    <scope>NUCLEOTIDE SEQUENCE [LARGE SCALE GENOMIC DNA]</scope>
    <source>
        <strain evidence="3 4">JCM 15749</strain>
    </source>
</reference>
<evidence type="ECO:0000256" key="1">
    <source>
        <dbReference type="SAM" id="MobiDB-lite"/>
    </source>
</evidence>
<organism evidence="3 4">
    <name type="scientific">Aeromicrobium halocynthiae</name>
    <dbReference type="NCBI Taxonomy" id="560557"/>
    <lineage>
        <taxon>Bacteria</taxon>
        <taxon>Bacillati</taxon>
        <taxon>Actinomycetota</taxon>
        <taxon>Actinomycetes</taxon>
        <taxon>Propionibacteriales</taxon>
        <taxon>Nocardioidaceae</taxon>
        <taxon>Aeromicrobium</taxon>
    </lineage>
</organism>
<dbReference type="InterPro" id="IPR021139">
    <property type="entry name" value="NYN"/>
</dbReference>
<name>A0ABN2VXW4_9ACTN</name>
<gene>
    <name evidence="3" type="ORF">GCM10009821_14840</name>
</gene>
<dbReference type="PANTHER" id="PTHR35811:SF1">
    <property type="entry name" value="HTH OST-TYPE DOMAIN-CONTAINING PROTEIN"/>
    <property type="match status" value="1"/>
</dbReference>
<proteinExistence type="predicted"/>
<evidence type="ECO:0000313" key="3">
    <source>
        <dbReference type="EMBL" id="GAA2076567.1"/>
    </source>
</evidence>
<dbReference type="Gene3D" id="3.30.420.610">
    <property type="entry name" value="LOTUS domain-like"/>
    <property type="match status" value="1"/>
</dbReference>
<dbReference type="PROSITE" id="PS51644">
    <property type="entry name" value="HTH_OST"/>
    <property type="match status" value="1"/>
</dbReference>
<dbReference type="InterPro" id="IPR025605">
    <property type="entry name" value="OST-HTH/LOTUS_dom"/>
</dbReference>
<dbReference type="EMBL" id="BAAAPY010000004">
    <property type="protein sequence ID" value="GAA2076567.1"/>
    <property type="molecule type" value="Genomic_DNA"/>
</dbReference>
<comment type="caution">
    <text evidence="3">The sequence shown here is derived from an EMBL/GenBank/DDBJ whole genome shotgun (WGS) entry which is preliminary data.</text>
</comment>
<dbReference type="PANTHER" id="PTHR35811">
    <property type="entry name" value="SLR1870 PROTEIN"/>
    <property type="match status" value="1"/>
</dbReference>
<feature type="domain" description="HTH OST-type" evidence="2">
    <location>
        <begin position="183"/>
        <end position="255"/>
    </location>
</feature>
<dbReference type="CDD" id="cd10146">
    <property type="entry name" value="LabA_like_C"/>
    <property type="match status" value="1"/>
</dbReference>
<dbReference type="Pfam" id="PF12872">
    <property type="entry name" value="OST-HTH"/>
    <property type="match status" value="1"/>
</dbReference>
<protein>
    <submittedName>
        <fullName evidence="3">NYN domain-containing protein</fullName>
    </submittedName>
</protein>
<dbReference type="RefSeq" id="WP_344326490.1">
    <property type="nucleotide sequence ID" value="NZ_BAAAPY010000004.1"/>
</dbReference>
<accession>A0ABN2VXW4</accession>
<sequence>MVTPRIAVLIDADNAPASKIGAILSQVAKSGNAHVRRAYGNWKSPHMKGWEAKLQEFAIAPMQQFAYTKGKNASDIAMVIDAMDLLHAGVADGFAIVSSDADFTPLVMRLRQSGAEVLGFGAQKAPDAFQNACSSFHFLEVLREDDEDEDTDVDDAETDAAPDAAETGAKRPRKRLDGAELRRDNRLVRMLRTAVDEAADDDGWAQLSRVSDQIRNQSSFEPSNYGYAKLSALVEAIDLFEVQREQKHVLLKRKKRRR</sequence>
<dbReference type="Proteomes" id="UP001501480">
    <property type="component" value="Unassembled WGS sequence"/>
</dbReference>
<feature type="region of interest" description="Disordered" evidence="1">
    <location>
        <begin position="147"/>
        <end position="177"/>
    </location>
</feature>
<feature type="compositionally biased region" description="Acidic residues" evidence="1">
    <location>
        <begin position="147"/>
        <end position="160"/>
    </location>
</feature>
<dbReference type="InterPro" id="IPR041966">
    <property type="entry name" value="LOTUS-like"/>
</dbReference>
<dbReference type="Gene3D" id="3.40.50.1010">
    <property type="entry name" value="5'-nuclease"/>
    <property type="match status" value="1"/>
</dbReference>
<dbReference type="CDD" id="cd11297">
    <property type="entry name" value="PIN_LabA-like_N_1"/>
    <property type="match status" value="1"/>
</dbReference>
<evidence type="ECO:0000313" key="4">
    <source>
        <dbReference type="Proteomes" id="UP001501480"/>
    </source>
</evidence>